<feature type="region of interest" description="Disordered" evidence="1">
    <location>
        <begin position="1"/>
        <end position="58"/>
    </location>
</feature>
<evidence type="ECO:0000313" key="2">
    <source>
        <dbReference type="EMBL" id="GGJ10064.1"/>
    </source>
</evidence>
<dbReference type="Proteomes" id="UP000653099">
    <property type="component" value="Unassembled WGS sequence"/>
</dbReference>
<organism evidence="2 3">
    <name type="scientific">Halobellus salinus</name>
    <dbReference type="NCBI Taxonomy" id="931585"/>
    <lineage>
        <taxon>Archaea</taxon>
        <taxon>Methanobacteriati</taxon>
        <taxon>Methanobacteriota</taxon>
        <taxon>Stenosarchaea group</taxon>
        <taxon>Halobacteria</taxon>
        <taxon>Halobacteriales</taxon>
        <taxon>Haloferacaceae</taxon>
        <taxon>Halobellus</taxon>
    </lineage>
</organism>
<feature type="compositionally biased region" description="Basic and acidic residues" evidence="1">
    <location>
        <begin position="8"/>
        <end position="21"/>
    </location>
</feature>
<reference evidence="2" key="1">
    <citation type="journal article" date="2014" name="Int. J. Syst. Evol. Microbiol.">
        <title>Complete genome sequence of Corynebacterium casei LMG S-19264T (=DSM 44701T), isolated from a smear-ripened cheese.</title>
        <authorList>
            <consortium name="US DOE Joint Genome Institute (JGI-PGF)"/>
            <person name="Walter F."/>
            <person name="Albersmeier A."/>
            <person name="Kalinowski J."/>
            <person name="Ruckert C."/>
        </authorList>
    </citation>
    <scope>NUCLEOTIDE SEQUENCE</scope>
    <source>
        <strain evidence="2">JCM 14359</strain>
    </source>
</reference>
<reference evidence="2" key="2">
    <citation type="submission" date="2020-09" db="EMBL/GenBank/DDBJ databases">
        <authorList>
            <person name="Sun Q."/>
            <person name="Ohkuma M."/>
        </authorList>
    </citation>
    <scope>NUCLEOTIDE SEQUENCE</scope>
    <source>
        <strain evidence="2">JCM 14359</strain>
    </source>
</reference>
<evidence type="ECO:0000313" key="3">
    <source>
        <dbReference type="Proteomes" id="UP000653099"/>
    </source>
</evidence>
<comment type="caution">
    <text evidence="2">The sequence shown here is derived from an EMBL/GenBank/DDBJ whole genome shotgun (WGS) entry which is preliminary data.</text>
</comment>
<name>A0A830EBW6_9EURY</name>
<gene>
    <name evidence="2" type="ORF">GCM10008995_19960</name>
</gene>
<dbReference type="AlphaFoldDB" id="A0A830EBW6"/>
<protein>
    <submittedName>
        <fullName evidence="2">Uncharacterized protein</fullName>
    </submittedName>
</protein>
<dbReference type="EMBL" id="BMOC01000012">
    <property type="protein sequence ID" value="GGJ10064.1"/>
    <property type="molecule type" value="Genomic_DNA"/>
</dbReference>
<accession>A0A830EBW6</accession>
<keyword evidence="3" id="KW-1185">Reference proteome</keyword>
<evidence type="ECO:0000256" key="1">
    <source>
        <dbReference type="SAM" id="MobiDB-lite"/>
    </source>
</evidence>
<sequence>MRSGSPGEAERHEDDRKRDDDASVEGPNTHTDPFVPGGERDTDTPEEPAHGRVRIQGQ</sequence>
<feature type="compositionally biased region" description="Basic and acidic residues" evidence="1">
    <location>
        <begin position="38"/>
        <end position="50"/>
    </location>
</feature>
<proteinExistence type="predicted"/>